<comment type="caution">
    <text evidence="7">The sequence shown here is derived from an EMBL/GenBank/DDBJ whole genome shotgun (WGS) entry which is preliminary data.</text>
</comment>
<dbReference type="NCBIfam" id="TIGR00152">
    <property type="entry name" value="dephospho-CoA kinase"/>
    <property type="match status" value="1"/>
</dbReference>
<evidence type="ECO:0000256" key="3">
    <source>
        <dbReference type="ARBA" id="ARBA00022840"/>
    </source>
</evidence>
<dbReference type="SUPFAM" id="SSF52540">
    <property type="entry name" value="P-loop containing nucleoside triphosphate hydrolases"/>
    <property type="match status" value="1"/>
</dbReference>
<dbReference type="RefSeq" id="WP_146571146.1">
    <property type="nucleotide sequence ID" value="NZ_SJPH01000001.1"/>
</dbReference>
<comment type="function">
    <text evidence="5">Catalyzes the phosphorylation of the 3'-hydroxyl group of dephosphocoenzyme A to form coenzyme A.</text>
</comment>
<name>A0A5C5WDY4_9BACT</name>
<comment type="catalytic activity">
    <reaction evidence="5">
        <text>3'-dephospho-CoA + ATP = ADP + CoA + H(+)</text>
        <dbReference type="Rhea" id="RHEA:18245"/>
        <dbReference type="ChEBI" id="CHEBI:15378"/>
        <dbReference type="ChEBI" id="CHEBI:30616"/>
        <dbReference type="ChEBI" id="CHEBI:57287"/>
        <dbReference type="ChEBI" id="CHEBI:57328"/>
        <dbReference type="ChEBI" id="CHEBI:456216"/>
        <dbReference type="EC" id="2.7.1.24"/>
    </reaction>
</comment>
<evidence type="ECO:0000256" key="5">
    <source>
        <dbReference type="HAMAP-Rule" id="MF_00376"/>
    </source>
</evidence>
<evidence type="ECO:0000256" key="2">
    <source>
        <dbReference type="ARBA" id="ARBA00022741"/>
    </source>
</evidence>
<evidence type="ECO:0000313" key="7">
    <source>
        <dbReference type="EMBL" id="TWT48810.1"/>
    </source>
</evidence>
<dbReference type="GO" id="GO:0004140">
    <property type="term" value="F:dephospho-CoA kinase activity"/>
    <property type="evidence" value="ECO:0007669"/>
    <property type="project" value="UniProtKB-UniRule"/>
</dbReference>
<dbReference type="EMBL" id="SJPH01000001">
    <property type="protein sequence ID" value="TWT48810.1"/>
    <property type="molecule type" value="Genomic_DNA"/>
</dbReference>
<evidence type="ECO:0000256" key="6">
    <source>
        <dbReference type="NCBIfam" id="TIGR00152"/>
    </source>
</evidence>
<accession>A0A5C5WDY4</accession>
<organism evidence="7 8">
    <name type="scientific">Botrimarina hoheduenensis</name>
    <dbReference type="NCBI Taxonomy" id="2528000"/>
    <lineage>
        <taxon>Bacteria</taxon>
        <taxon>Pseudomonadati</taxon>
        <taxon>Planctomycetota</taxon>
        <taxon>Planctomycetia</taxon>
        <taxon>Pirellulales</taxon>
        <taxon>Lacipirellulaceae</taxon>
        <taxon>Botrimarina</taxon>
    </lineage>
</organism>
<protein>
    <recommendedName>
        <fullName evidence="5 6">Dephospho-CoA kinase</fullName>
        <ecNumber evidence="5 6">2.7.1.24</ecNumber>
    </recommendedName>
    <alternativeName>
        <fullName evidence="5">Dephosphocoenzyme A kinase</fullName>
    </alternativeName>
</protein>
<keyword evidence="5" id="KW-0963">Cytoplasm</keyword>
<dbReference type="PANTHER" id="PTHR10695:SF46">
    <property type="entry name" value="BIFUNCTIONAL COENZYME A SYNTHASE-RELATED"/>
    <property type="match status" value="1"/>
</dbReference>
<dbReference type="GO" id="GO:0005524">
    <property type="term" value="F:ATP binding"/>
    <property type="evidence" value="ECO:0007669"/>
    <property type="project" value="UniProtKB-UniRule"/>
</dbReference>
<dbReference type="PANTHER" id="PTHR10695">
    <property type="entry name" value="DEPHOSPHO-COA KINASE-RELATED"/>
    <property type="match status" value="1"/>
</dbReference>
<dbReference type="PROSITE" id="PS51219">
    <property type="entry name" value="DPCK"/>
    <property type="match status" value="1"/>
</dbReference>
<dbReference type="HAMAP" id="MF_00376">
    <property type="entry name" value="Dephospho_CoA_kinase"/>
    <property type="match status" value="1"/>
</dbReference>
<keyword evidence="2 5" id="KW-0547">Nucleotide-binding</keyword>
<dbReference type="OrthoDB" id="9812943at2"/>
<keyword evidence="8" id="KW-1185">Reference proteome</keyword>
<dbReference type="GO" id="GO:0005737">
    <property type="term" value="C:cytoplasm"/>
    <property type="evidence" value="ECO:0007669"/>
    <property type="project" value="UniProtKB-SubCell"/>
</dbReference>
<comment type="subcellular location">
    <subcellularLocation>
        <location evidence="5">Cytoplasm</location>
    </subcellularLocation>
</comment>
<dbReference type="EC" id="2.7.1.24" evidence="5 6"/>
<comment type="pathway">
    <text evidence="5">Cofactor biosynthesis; coenzyme A biosynthesis; CoA from (R)-pantothenate: step 5/5.</text>
</comment>
<dbReference type="Pfam" id="PF01121">
    <property type="entry name" value="CoaE"/>
    <property type="match status" value="1"/>
</dbReference>
<dbReference type="Gene3D" id="3.40.50.300">
    <property type="entry name" value="P-loop containing nucleotide triphosphate hydrolases"/>
    <property type="match status" value="1"/>
</dbReference>
<dbReference type="Proteomes" id="UP000318995">
    <property type="component" value="Unassembled WGS sequence"/>
</dbReference>
<keyword evidence="5 7" id="KW-0418">Kinase</keyword>
<keyword evidence="5 7" id="KW-0808">Transferase</keyword>
<keyword evidence="4 5" id="KW-0173">Coenzyme A biosynthesis</keyword>
<dbReference type="InterPro" id="IPR001977">
    <property type="entry name" value="Depp_CoAkinase"/>
</dbReference>
<gene>
    <name evidence="5 7" type="primary">coaE</name>
    <name evidence="7" type="ORF">Pla111_05850</name>
</gene>
<evidence type="ECO:0000256" key="4">
    <source>
        <dbReference type="ARBA" id="ARBA00022993"/>
    </source>
</evidence>
<dbReference type="GO" id="GO:0015937">
    <property type="term" value="P:coenzyme A biosynthetic process"/>
    <property type="evidence" value="ECO:0007669"/>
    <property type="project" value="UniProtKB-UniRule"/>
</dbReference>
<dbReference type="UniPathway" id="UPA00241">
    <property type="reaction ID" value="UER00356"/>
</dbReference>
<feature type="binding site" evidence="5">
    <location>
        <begin position="11"/>
        <end position="16"/>
    </location>
    <ligand>
        <name>ATP</name>
        <dbReference type="ChEBI" id="CHEBI:30616"/>
    </ligand>
</feature>
<keyword evidence="3 5" id="KW-0067">ATP-binding</keyword>
<dbReference type="InterPro" id="IPR027417">
    <property type="entry name" value="P-loop_NTPase"/>
</dbReference>
<proteinExistence type="inferred from homology"/>
<dbReference type="AlphaFoldDB" id="A0A5C5WDY4"/>
<evidence type="ECO:0000313" key="8">
    <source>
        <dbReference type="Proteomes" id="UP000318995"/>
    </source>
</evidence>
<dbReference type="CDD" id="cd02022">
    <property type="entry name" value="DPCK"/>
    <property type="match status" value="1"/>
</dbReference>
<comment type="similarity">
    <text evidence="1 5">Belongs to the CoaE family.</text>
</comment>
<sequence>MIVIGLTGGIASGKSFVASRLAELGASVLDADRHAHAALSDEAVIEALQQRWGQSAREADGRINHRWVAQQVFGDSAQAKAERSFLEGLIHPRVRARLTEELNEAQAAGLKAAVLDIPLLHEAGWAAACDRILFVETSDAVRQARAALRGWDPAELARREATQLSLAEKRALAHTIIPGDTPEEAQQAIDQFWQDLLRAD</sequence>
<reference evidence="7 8" key="1">
    <citation type="submission" date="2019-02" db="EMBL/GenBank/DDBJ databases">
        <title>Deep-cultivation of Planctomycetes and their phenomic and genomic characterization uncovers novel biology.</title>
        <authorList>
            <person name="Wiegand S."/>
            <person name="Jogler M."/>
            <person name="Boedeker C."/>
            <person name="Pinto D."/>
            <person name="Vollmers J."/>
            <person name="Rivas-Marin E."/>
            <person name="Kohn T."/>
            <person name="Peeters S.H."/>
            <person name="Heuer A."/>
            <person name="Rast P."/>
            <person name="Oberbeckmann S."/>
            <person name="Bunk B."/>
            <person name="Jeske O."/>
            <person name="Meyerdierks A."/>
            <person name="Storesund J.E."/>
            <person name="Kallscheuer N."/>
            <person name="Luecker S."/>
            <person name="Lage O.M."/>
            <person name="Pohl T."/>
            <person name="Merkel B.J."/>
            <person name="Hornburger P."/>
            <person name="Mueller R.-W."/>
            <person name="Bruemmer F."/>
            <person name="Labrenz M."/>
            <person name="Spormann A.M."/>
            <person name="Op Den Camp H."/>
            <person name="Overmann J."/>
            <person name="Amann R."/>
            <person name="Jetten M.S.M."/>
            <person name="Mascher T."/>
            <person name="Medema M.H."/>
            <person name="Devos D.P."/>
            <person name="Kaster A.-K."/>
            <person name="Ovreas L."/>
            <person name="Rohde M."/>
            <person name="Galperin M.Y."/>
            <person name="Jogler C."/>
        </authorList>
    </citation>
    <scope>NUCLEOTIDE SEQUENCE [LARGE SCALE GENOMIC DNA]</scope>
    <source>
        <strain evidence="7 8">Pla111</strain>
    </source>
</reference>
<evidence type="ECO:0000256" key="1">
    <source>
        <dbReference type="ARBA" id="ARBA00009018"/>
    </source>
</evidence>